<evidence type="ECO:0000313" key="2">
    <source>
        <dbReference type="Proteomes" id="UP001057402"/>
    </source>
</evidence>
<organism evidence="1 2">
    <name type="scientific">Melastoma candidum</name>
    <dbReference type="NCBI Taxonomy" id="119954"/>
    <lineage>
        <taxon>Eukaryota</taxon>
        <taxon>Viridiplantae</taxon>
        <taxon>Streptophyta</taxon>
        <taxon>Embryophyta</taxon>
        <taxon>Tracheophyta</taxon>
        <taxon>Spermatophyta</taxon>
        <taxon>Magnoliopsida</taxon>
        <taxon>eudicotyledons</taxon>
        <taxon>Gunneridae</taxon>
        <taxon>Pentapetalae</taxon>
        <taxon>rosids</taxon>
        <taxon>malvids</taxon>
        <taxon>Myrtales</taxon>
        <taxon>Melastomataceae</taxon>
        <taxon>Melastomatoideae</taxon>
        <taxon>Melastomateae</taxon>
        <taxon>Melastoma</taxon>
    </lineage>
</organism>
<sequence length="187" mass="20026">MTSGVVVVASGRIPPSPLPTLLQPSGTVALASSARMFTVPTTLTIHVSEQGAFWLATSLKGSCVMSCPSFTYTHGANGIATGSLSRDTIRLHGRNPNVIREVPRFIFVSLGSTHHEPIGIAGFGRGMLWIPSLLGFLHKGFSHSFLGFKYANKPNYSSPLVVDDAALSSKETMQSTPKLQSSMYPNY</sequence>
<dbReference type="Proteomes" id="UP001057402">
    <property type="component" value="Chromosome 5"/>
</dbReference>
<dbReference type="EMBL" id="CM042884">
    <property type="protein sequence ID" value="KAI4370901.1"/>
    <property type="molecule type" value="Genomic_DNA"/>
</dbReference>
<reference evidence="2" key="1">
    <citation type="journal article" date="2023" name="Front. Plant Sci.">
        <title>Chromosomal-level genome assembly of Melastoma candidum provides insights into trichome evolution.</title>
        <authorList>
            <person name="Zhong Y."/>
            <person name="Wu W."/>
            <person name="Sun C."/>
            <person name="Zou P."/>
            <person name="Liu Y."/>
            <person name="Dai S."/>
            <person name="Zhou R."/>
        </authorList>
    </citation>
    <scope>NUCLEOTIDE SEQUENCE [LARGE SCALE GENOMIC DNA]</scope>
</reference>
<accession>A0ACB9QY50</accession>
<protein>
    <submittedName>
        <fullName evidence="1">Uncharacterized protein</fullName>
    </submittedName>
</protein>
<gene>
    <name evidence="1" type="ORF">MLD38_019197</name>
</gene>
<comment type="caution">
    <text evidence="1">The sequence shown here is derived from an EMBL/GenBank/DDBJ whole genome shotgun (WGS) entry which is preliminary data.</text>
</comment>
<name>A0ACB9QY50_9MYRT</name>
<evidence type="ECO:0000313" key="1">
    <source>
        <dbReference type="EMBL" id="KAI4370901.1"/>
    </source>
</evidence>
<proteinExistence type="predicted"/>
<keyword evidence="2" id="KW-1185">Reference proteome</keyword>